<dbReference type="Pfam" id="PF07653">
    <property type="entry name" value="SH3_2"/>
    <property type="match status" value="1"/>
</dbReference>
<dbReference type="Proteomes" id="UP001176961">
    <property type="component" value="Unassembled WGS sequence"/>
</dbReference>
<dbReference type="SUPFAM" id="SSF50044">
    <property type="entry name" value="SH3-domain"/>
    <property type="match status" value="1"/>
</dbReference>
<dbReference type="InterPro" id="IPR035601">
    <property type="entry name" value="MPP5_SH3"/>
</dbReference>
<reference evidence="7" key="1">
    <citation type="submission" date="2023-07" db="EMBL/GenBank/DDBJ databases">
        <authorList>
            <consortium name="CYATHOMIX"/>
        </authorList>
    </citation>
    <scope>NUCLEOTIDE SEQUENCE</scope>
    <source>
        <strain evidence="7">N/A</strain>
    </source>
</reference>
<feature type="domain" description="PDZ" evidence="6">
    <location>
        <begin position="21"/>
        <end position="87"/>
    </location>
</feature>
<sequence>MSKSVSIPLALSELKRCSLKRLSSHREHRDTTLNGFVISVADVANGVRVYGTAAERAGLTVGDEILAVNDVEIEGKSHEEVVKYIQECIRSRIIQLKVRRKSMDKTDLPTPSEPTVTEAYLVSVNKDRIKEVTKRLKRKNPSVKTFDMESIASEPATSCQNPSTASQHLQVNDRLKLYESDVKTRMSQKAQREKENDFLRSSLRQSKKLQALAATKEKTVCIDMPDLNPDGKSGAKTINGYENQCYDQGDTTISEKLESNNNQAIPLQQVIVSVDRITDHLSKVEGREEESKILHEYFHSKPVQAAIEAVAVHRKGDEERKQEESTHVPNGTTAVVSDAKTSEPNVHVVSLFKREDSYLGATVRNEDDRIVVGRVVKGGVVEKTGLLKEGDELLEMNGIDLRGKNVSEVCELLRNIAGEIRFVVSSPVQEQRKKTPPSSNVKYMRALFDYDPEDDIYVPCKELALKFQRGDILHVMSTDDENWWQAYREGDDNTQSLAGLIPSSSFHQQVVMYMDEMDRDTKPKCRTDSKKRLHEVIRTLGRKSSKEVQRSADEPTPNNIGYHSDLLTYEEVVLYLARTDRKRTLILCGPEGVGCLELRQRLLESDRDRLAGPMPYTTRPPRDGELDGIHYHFISRQQFLDDAKAGKFVEFGEFEKHMYGTAVNDIINVIRRSKTCILTLKAESLVAVRTADIMPFILFVAPPSLQTLRRQKECAGQFSVKDDELKAILTQGKHIEQKFGHLFDSIIVNTDFDKSLT</sequence>
<keyword evidence="8" id="KW-1185">Reference proteome</keyword>
<dbReference type="Gene3D" id="2.30.30.40">
    <property type="entry name" value="SH3 Domains"/>
    <property type="match status" value="1"/>
</dbReference>
<dbReference type="SUPFAM" id="SSF52540">
    <property type="entry name" value="P-loop containing nucleoside triphosphate hydrolases"/>
    <property type="match status" value="1"/>
</dbReference>
<organism evidence="7 8">
    <name type="scientific">Cylicocyclus nassatus</name>
    <name type="common">Nematode worm</name>
    <dbReference type="NCBI Taxonomy" id="53992"/>
    <lineage>
        <taxon>Eukaryota</taxon>
        <taxon>Metazoa</taxon>
        <taxon>Ecdysozoa</taxon>
        <taxon>Nematoda</taxon>
        <taxon>Chromadorea</taxon>
        <taxon>Rhabditida</taxon>
        <taxon>Rhabditina</taxon>
        <taxon>Rhabditomorpha</taxon>
        <taxon>Strongyloidea</taxon>
        <taxon>Strongylidae</taxon>
        <taxon>Cylicocyclus</taxon>
    </lineage>
</organism>
<comment type="caution">
    <text evidence="7">The sequence shown here is derived from an EMBL/GenBank/DDBJ whole genome shotgun (WGS) entry which is preliminary data.</text>
</comment>
<feature type="domain" description="SH3" evidence="4">
    <location>
        <begin position="439"/>
        <end position="511"/>
    </location>
</feature>
<dbReference type="Pfam" id="PF00595">
    <property type="entry name" value="PDZ"/>
    <property type="match status" value="1"/>
</dbReference>
<dbReference type="InterPro" id="IPR027417">
    <property type="entry name" value="P-loop_NTPase"/>
</dbReference>
<evidence type="ECO:0000256" key="3">
    <source>
        <dbReference type="PROSITE-ProRule" id="PRU00192"/>
    </source>
</evidence>
<dbReference type="PROSITE" id="PS00856">
    <property type="entry name" value="GUANYLATE_KINASE_1"/>
    <property type="match status" value="1"/>
</dbReference>
<evidence type="ECO:0000313" key="8">
    <source>
        <dbReference type="Proteomes" id="UP001176961"/>
    </source>
</evidence>
<evidence type="ECO:0000259" key="5">
    <source>
        <dbReference type="PROSITE" id="PS50052"/>
    </source>
</evidence>
<evidence type="ECO:0008006" key="9">
    <source>
        <dbReference type="Google" id="ProtNLM"/>
    </source>
</evidence>
<dbReference type="CDD" id="cd12036">
    <property type="entry name" value="SH3_MPP5"/>
    <property type="match status" value="1"/>
</dbReference>
<dbReference type="SMART" id="SM00072">
    <property type="entry name" value="GuKc"/>
    <property type="match status" value="1"/>
</dbReference>
<comment type="similarity">
    <text evidence="1">Belongs to the MAGUK family.</text>
</comment>
<dbReference type="CDD" id="cd00136">
    <property type="entry name" value="PDZ_canonical"/>
    <property type="match status" value="1"/>
</dbReference>
<evidence type="ECO:0000256" key="1">
    <source>
        <dbReference type="ARBA" id="ARBA00007014"/>
    </source>
</evidence>
<dbReference type="SMART" id="SM00326">
    <property type="entry name" value="SH3"/>
    <property type="match status" value="1"/>
</dbReference>
<evidence type="ECO:0000313" key="7">
    <source>
        <dbReference type="EMBL" id="CAJ0590221.1"/>
    </source>
</evidence>
<keyword evidence="2 3" id="KW-0728">SH3 domain</keyword>
<evidence type="ECO:0000259" key="4">
    <source>
        <dbReference type="PROSITE" id="PS50002"/>
    </source>
</evidence>
<dbReference type="InterPro" id="IPR050716">
    <property type="entry name" value="MAGUK"/>
</dbReference>
<evidence type="ECO:0000259" key="6">
    <source>
        <dbReference type="PROSITE" id="PS50106"/>
    </source>
</evidence>
<dbReference type="PANTHER" id="PTHR23122">
    <property type="entry name" value="MEMBRANE-ASSOCIATED GUANYLATE KINASE MAGUK"/>
    <property type="match status" value="1"/>
</dbReference>
<dbReference type="InterPro" id="IPR020590">
    <property type="entry name" value="Guanylate_kinase_CS"/>
</dbReference>
<dbReference type="PROSITE" id="PS50106">
    <property type="entry name" value="PDZ"/>
    <property type="match status" value="2"/>
</dbReference>
<dbReference type="Gene3D" id="2.30.42.10">
    <property type="match status" value="2"/>
</dbReference>
<dbReference type="Gene3D" id="3.40.50.300">
    <property type="entry name" value="P-loop containing nucleotide triphosphate hydrolases"/>
    <property type="match status" value="1"/>
</dbReference>
<gene>
    <name evidence="7" type="ORF">CYNAS_LOCUS2204</name>
</gene>
<dbReference type="InterPro" id="IPR036034">
    <property type="entry name" value="PDZ_sf"/>
</dbReference>
<feature type="domain" description="Guanylate kinase-like" evidence="5">
    <location>
        <begin position="582"/>
        <end position="757"/>
    </location>
</feature>
<dbReference type="AlphaFoldDB" id="A0AA36DN14"/>
<dbReference type="SMART" id="SM00228">
    <property type="entry name" value="PDZ"/>
    <property type="match status" value="2"/>
</dbReference>
<protein>
    <recommendedName>
        <fullName evidence="9">PDZ/DHR/GLGF domain protein</fullName>
    </recommendedName>
</protein>
<dbReference type="InterPro" id="IPR001452">
    <property type="entry name" value="SH3_domain"/>
</dbReference>
<name>A0AA36DN14_CYLNA</name>
<dbReference type="InterPro" id="IPR036028">
    <property type="entry name" value="SH3-like_dom_sf"/>
</dbReference>
<feature type="domain" description="PDZ" evidence="6">
    <location>
        <begin position="348"/>
        <end position="428"/>
    </location>
</feature>
<dbReference type="InterPro" id="IPR001478">
    <property type="entry name" value="PDZ"/>
</dbReference>
<dbReference type="SUPFAM" id="SSF50156">
    <property type="entry name" value="PDZ domain-like"/>
    <property type="match status" value="2"/>
</dbReference>
<dbReference type="Pfam" id="PF17820">
    <property type="entry name" value="PDZ_6"/>
    <property type="match status" value="1"/>
</dbReference>
<dbReference type="CDD" id="cd00071">
    <property type="entry name" value="GMPK"/>
    <property type="match status" value="1"/>
</dbReference>
<dbReference type="PROSITE" id="PS50002">
    <property type="entry name" value="SH3"/>
    <property type="match status" value="1"/>
</dbReference>
<dbReference type="Pfam" id="PF00625">
    <property type="entry name" value="Guanylate_kin"/>
    <property type="match status" value="1"/>
</dbReference>
<evidence type="ECO:0000256" key="2">
    <source>
        <dbReference type="ARBA" id="ARBA00022443"/>
    </source>
</evidence>
<accession>A0AA36DN14</accession>
<dbReference type="InterPro" id="IPR008145">
    <property type="entry name" value="GK/Ca_channel_bsu"/>
</dbReference>
<proteinExistence type="inferred from homology"/>
<dbReference type="PROSITE" id="PS50052">
    <property type="entry name" value="GUANYLATE_KINASE_2"/>
    <property type="match status" value="1"/>
</dbReference>
<dbReference type="EMBL" id="CATQJL010000001">
    <property type="protein sequence ID" value="CAJ0590221.1"/>
    <property type="molecule type" value="Genomic_DNA"/>
</dbReference>
<dbReference type="InterPro" id="IPR008144">
    <property type="entry name" value="Guanylate_kin-like_dom"/>
</dbReference>
<dbReference type="InterPro" id="IPR041489">
    <property type="entry name" value="PDZ_6"/>
</dbReference>